<evidence type="ECO:0000313" key="1">
    <source>
        <dbReference type="EMBL" id="PAV60746.1"/>
    </source>
</evidence>
<sequence>MGQLLTKKKEEFAPARVRPTVSTNSQYFTNYAELFKTHGIIPDIFLVHEAPSCQYIDEDGDVANEFLTEETDGKKSSLRKVVKNITPKGKEKYAIPRLRSDIPVVLWELAHNKTGTSQR</sequence>
<dbReference type="PANTHER" id="PTHR15453">
    <property type="entry name" value="TUMOR SUPPRESSOR CANDIDATE 2"/>
    <property type="match status" value="1"/>
</dbReference>
<comment type="caution">
    <text evidence="1">The sequence shown here is derived from an EMBL/GenBank/DDBJ whole genome shotgun (WGS) entry which is preliminary data.</text>
</comment>
<gene>
    <name evidence="1" type="ORF">WR25_25416</name>
</gene>
<keyword evidence="2" id="KW-1185">Reference proteome</keyword>
<organism evidence="1 2">
    <name type="scientific">Diploscapter pachys</name>
    <dbReference type="NCBI Taxonomy" id="2018661"/>
    <lineage>
        <taxon>Eukaryota</taxon>
        <taxon>Metazoa</taxon>
        <taxon>Ecdysozoa</taxon>
        <taxon>Nematoda</taxon>
        <taxon>Chromadorea</taxon>
        <taxon>Rhabditida</taxon>
        <taxon>Rhabditina</taxon>
        <taxon>Rhabditomorpha</taxon>
        <taxon>Rhabditoidea</taxon>
        <taxon>Rhabditidae</taxon>
        <taxon>Diploscapter</taxon>
    </lineage>
</organism>
<dbReference type="PANTHER" id="PTHR15453:SF8">
    <property type="entry name" value="TUMOR SUPPRESSOR CANDIDATE 2"/>
    <property type="match status" value="1"/>
</dbReference>
<dbReference type="Proteomes" id="UP000218231">
    <property type="component" value="Unassembled WGS sequence"/>
</dbReference>
<name>A0A2A2JG59_9BILA</name>
<dbReference type="Pfam" id="PF15000">
    <property type="entry name" value="TUSC2"/>
    <property type="match status" value="1"/>
</dbReference>
<protein>
    <submittedName>
        <fullName evidence="1">Uncharacterized protein</fullName>
    </submittedName>
</protein>
<proteinExistence type="predicted"/>
<dbReference type="GO" id="GO:0005739">
    <property type="term" value="C:mitochondrion"/>
    <property type="evidence" value="ECO:0007669"/>
    <property type="project" value="TreeGrafter"/>
</dbReference>
<reference evidence="1 2" key="1">
    <citation type="journal article" date="2017" name="Curr. Biol.">
        <title>Genome architecture and evolution of a unichromosomal asexual nematode.</title>
        <authorList>
            <person name="Fradin H."/>
            <person name="Zegar C."/>
            <person name="Gutwein M."/>
            <person name="Lucas J."/>
            <person name="Kovtun M."/>
            <person name="Corcoran D."/>
            <person name="Baugh L.R."/>
            <person name="Kiontke K."/>
            <person name="Gunsalus K."/>
            <person name="Fitch D.H."/>
            <person name="Piano F."/>
        </authorList>
    </citation>
    <scope>NUCLEOTIDE SEQUENCE [LARGE SCALE GENOMIC DNA]</scope>
    <source>
        <strain evidence="1">PF1309</strain>
    </source>
</reference>
<dbReference type="InterPro" id="IPR029393">
    <property type="entry name" value="FUS1"/>
</dbReference>
<accession>A0A2A2JG59</accession>
<dbReference type="OrthoDB" id="9025707at2759"/>
<dbReference type="GO" id="GO:0051881">
    <property type="term" value="P:regulation of mitochondrial membrane potential"/>
    <property type="evidence" value="ECO:0007669"/>
    <property type="project" value="TreeGrafter"/>
</dbReference>
<dbReference type="EMBL" id="LIAE01010453">
    <property type="protein sequence ID" value="PAV60746.1"/>
    <property type="molecule type" value="Genomic_DNA"/>
</dbReference>
<evidence type="ECO:0000313" key="2">
    <source>
        <dbReference type="Proteomes" id="UP000218231"/>
    </source>
</evidence>
<dbReference type="AlphaFoldDB" id="A0A2A2JG59"/>